<feature type="domain" description="DUF2779" evidence="1">
    <location>
        <begin position="311"/>
        <end position="433"/>
    </location>
</feature>
<protein>
    <recommendedName>
        <fullName evidence="1">DUF2779 domain-containing protein</fullName>
    </recommendedName>
</protein>
<gene>
    <name evidence="2" type="ORF">NITLEN_30416</name>
</gene>
<dbReference type="Pfam" id="PF11074">
    <property type="entry name" value="DUF2779"/>
    <property type="match status" value="1"/>
</dbReference>
<evidence type="ECO:0000313" key="3">
    <source>
        <dbReference type="Proteomes" id="UP000248168"/>
    </source>
</evidence>
<dbReference type="RefSeq" id="WP_121989772.1">
    <property type="nucleotide sequence ID" value="NZ_OUNR01000016.1"/>
</dbReference>
<reference evidence="3" key="1">
    <citation type="submission" date="2018-04" db="EMBL/GenBank/DDBJ databases">
        <authorList>
            <person name="Lucker S."/>
            <person name="Sakoula D."/>
        </authorList>
    </citation>
    <scope>NUCLEOTIDE SEQUENCE [LARGE SCALE GENOMIC DNA]</scope>
</reference>
<dbReference type="Proteomes" id="UP000248168">
    <property type="component" value="Unassembled WGS sequence"/>
</dbReference>
<name>A0A330L6J4_9BACT</name>
<sequence>MVEKIIDLPQDEIRKTPRLSKSKYISGLQCHKRLYLDIYQPYLATLPDAGTQAILDMGTDVGELARRRFPGGHLVAAGYRKTEAALAQTATLMADESVPAIFEAALMADGVLVRVDILERVRTEDGAPAAWRLIEVKSSTKVKDVHLDDLALQRHVLVGAGLNIVSCHLMRINTAYTYAGGEVDLNELFAIEELSSIVLERQVTVPDRISAMKAMLLASTAPVIDPDRHCFTPYECPFWAHCTSQKPARWIFHLPGAKQIASQLAEQGIVTIDAIPDGTKLSAVQRKVKENVEWMSEKLEAALKTVRLPVHHLDFETVMLAVPRFAGTRPYQALPVQWSNHIEQDSGELVHHEFLHTEGTDPRKSLAESLLNSLGSKGSICVYSSYEQSVIEQLAEFLPEQRTALKALVKRIWDLHPIVKEHYYHPEFGGSFSLKEVLPALVPSLRYDDLTIREGGQAASEYYKMVFVETDWIERAKIQEALLAYCKRDTLAMVELRRVLGEKAKGQARI</sequence>
<dbReference type="OrthoDB" id="9783873at2"/>
<evidence type="ECO:0000259" key="1">
    <source>
        <dbReference type="Pfam" id="PF11074"/>
    </source>
</evidence>
<proteinExistence type="predicted"/>
<dbReference type="AlphaFoldDB" id="A0A330L6J4"/>
<dbReference type="EMBL" id="OUNR01000016">
    <property type="protein sequence ID" value="SPP65502.1"/>
    <property type="molecule type" value="Genomic_DNA"/>
</dbReference>
<dbReference type="InterPro" id="IPR021301">
    <property type="entry name" value="DUF2779"/>
</dbReference>
<evidence type="ECO:0000313" key="2">
    <source>
        <dbReference type="EMBL" id="SPP65502.1"/>
    </source>
</evidence>
<accession>A0A330L6J4</accession>
<keyword evidence="3" id="KW-1185">Reference proteome</keyword>
<organism evidence="2 3">
    <name type="scientific">Nitrospira lenta</name>
    <dbReference type="NCBI Taxonomy" id="1436998"/>
    <lineage>
        <taxon>Bacteria</taxon>
        <taxon>Pseudomonadati</taxon>
        <taxon>Nitrospirota</taxon>
        <taxon>Nitrospiria</taxon>
        <taxon>Nitrospirales</taxon>
        <taxon>Nitrospiraceae</taxon>
        <taxon>Nitrospira</taxon>
    </lineage>
</organism>
<dbReference type="InParanoid" id="A0A330L6J4"/>